<evidence type="ECO:0000313" key="3">
    <source>
        <dbReference type="EMBL" id="MDK9497172.1"/>
    </source>
</evidence>
<evidence type="ECO:0000313" key="4">
    <source>
        <dbReference type="Proteomes" id="UP001223390"/>
    </source>
</evidence>
<feature type="region of interest" description="Disordered" evidence="1">
    <location>
        <begin position="41"/>
        <end position="76"/>
    </location>
</feature>
<protein>
    <submittedName>
        <fullName evidence="3">DUF6479 family protein</fullName>
    </submittedName>
</protein>
<keyword evidence="2" id="KW-0812">Transmembrane</keyword>
<proteinExistence type="predicted"/>
<feature type="transmembrane region" description="Helical" evidence="2">
    <location>
        <begin position="16"/>
        <end position="35"/>
    </location>
</feature>
<gene>
    <name evidence="3" type="ORF">QEZ40_001827</name>
</gene>
<comment type="caution">
    <text evidence="3">The sequence shown here is derived from an EMBL/GenBank/DDBJ whole genome shotgun (WGS) entry which is preliminary data.</text>
</comment>
<sequence>MIPSTSSLAADGTPTLLLLVVGVVVAALLVAAFWYGSRRAARREDPGARPVDQNPQAAARQDSWQEPDAGPAHDDR</sequence>
<accession>A0ABT7GU77</accession>
<reference evidence="3 4" key="1">
    <citation type="submission" date="2023-05" db="EMBL/GenBank/DDBJ databases">
        <title>Sequencing and Assembly of Streptomyces sp. NP73.</title>
        <authorList>
            <person name="Konwar A.N."/>
            <person name="Saikia K."/>
            <person name="Thakur D."/>
        </authorList>
    </citation>
    <scope>NUCLEOTIDE SEQUENCE [LARGE SCALE GENOMIC DNA]</scope>
    <source>
        <strain evidence="3 4">NP73</strain>
    </source>
</reference>
<dbReference type="RefSeq" id="WP_285343041.1">
    <property type="nucleotide sequence ID" value="NZ_JASITI010000017.1"/>
</dbReference>
<keyword evidence="2" id="KW-0472">Membrane</keyword>
<dbReference type="Proteomes" id="UP001223390">
    <property type="component" value="Unassembled WGS sequence"/>
</dbReference>
<organism evidence="3 4">
    <name type="scientific">Streptomyces katrae</name>
    <dbReference type="NCBI Taxonomy" id="68223"/>
    <lineage>
        <taxon>Bacteria</taxon>
        <taxon>Bacillati</taxon>
        <taxon>Actinomycetota</taxon>
        <taxon>Actinomycetes</taxon>
        <taxon>Kitasatosporales</taxon>
        <taxon>Streptomycetaceae</taxon>
        <taxon>Streptomyces</taxon>
    </lineage>
</organism>
<name>A0ABT7GU77_9ACTN</name>
<dbReference type="Pfam" id="PF20087">
    <property type="entry name" value="DUF6479"/>
    <property type="match status" value="1"/>
</dbReference>
<keyword evidence="4" id="KW-1185">Reference proteome</keyword>
<dbReference type="EMBL" id="JASITI010000017">
    <property type="protein sequence ID" value="MDK9497172.1"/>
    <property type="molecule type" value="Genomic_DNA"/>
</dbReference>
<dbReference type="InterPro" id="IPR045513">
    <property type="entry name" value="DUF6479"/>
</dbReference>
<keyword evidence="2" id="KW-1133">Transmembrane helix</keyword>
<evidence type="ECO:0000256" key="2">
    <source>
        <dbReference type="SAM" id="Phobius"/>
    </source>
</evidence>
<evidence type="ECO:0000256" key="1">
    <source>
        <dbReference type="SAM" id="MobiDB-lite"/>
    </source>
</evidence>